<name>A0A916NLW3_9BACL</name>
<evidence type="ECO:0000256" key="1">
    <source>
        <dbReference type="ARBA" id="ARBA00022741"/>
    </source>
</evidence>
<dbReference type="SMART" id="SM00382">
    <property type="entry name" value="AAA"/>
    <property type="match status" value="1"/>
</dbReference>
<sequence>MPFMQIRELADRIRSNVGRVIVGKEDVVDQLLIALISSGHVLLEDVPGTGKTLLAKAMARSLGCGFKRIQFTPDLLPSDLSGIHYYNQKLSEFEFRPGPLFTNILLADEINRATPRTQSSLLECMEERQISIDGHTHRLSRPFLVIATQNPIESQGTFPLPEAQLDRFLFKIKMGYPTAEEGLHILKRFKEANPLESIESVADASDITLAQDTYAQVSVSDDVLVYLLHIVERTRVHADVAVGVSPRGSQALLKAAQVHAIIRGRDFVTPDDVKAMAEPVMAHRMLLKAALRSRQAEAVRTIIDKILLDVPVPAEAKSFA</sequence>
<keyword evidence="2" id="KW-0067">ATP-binding</keyword>
<dbReference type="PANTHER" id="PTHR42759">
    <property type="entry name" value="MOXR FAMILY PROTEIN"/>
    <property type="match status" value="1"/>
</dbReference>
<dbReference type="FunFam" id="3.40.50.300:FF:000640">
    <property type="entry name" value="MoxR family ATPase"/>
    <property type="match status" value="1"/>
</dbReference>
<dbReference type="InterPro" id="IPR003593">
    <property type="entry name" value="AAA+_ATPase"/>
</dbReference>
<dbReference type="Proteomes" id="UP000693672">
    <property type="component" value="Unassembled WGS sequence"/>
</dbReference>
<evidence type="ECO:0000259" key="4">
    <source>
        <dbReference type="SMART" id="SM00382"/>
    </source>
</evidence>
<dbReference type="Pfam" id="PF07726">
    <property type="entry name" value="AAA_3"/>
    <property type="match status" value="1"/>
</dbReference>
<dbReference type="CDD" id="cd00009">
    <property type="entry name" value="AAA"/>
    <property type="match status" value="1"/>
</dbReference>
<protein>
    <recommendedName>
        <fullName evidence="4">AAA+ ATPase domain-containing protein</fullName>
    </recommendedName>
</protein>
<dbReference type="GO" id="GO:0005524">
    <property type="term" value="F:ATP binding"/>
    <property type="evidence" value="ECO:0007669"/>
    <property type="project" value="UniProtKB-KW"/>
</dbReference>
<dbReference type="InterPro" id="IPR011703">
    <property type="entry name" value="ATPase_AAA-3"/>
</dbReference>
<evidence type="ECO:0000313" key="6">
    <source>
        <dbReference type="Proteomes" id="UP000693672"/>
    </source>
</evidence>
<dbReference type="AlphaFoldDB" id="A0A916NLW3"/>
<dbReference type="PIRSF" id="PIRSF002849">
    <property type="entry name" value="AAA_ATPase_chaperone_MoxR_prd"/>
    <property type="match status" value="1"/>
</dbReference>
<evidence type="ECO:0000256" key="3">
    <source>
        <dbReference type="ARBA" id="ARBA00061607"/>
    </source>
</evidence>
<dbReference type="RefSeq" id="WP_218095860.1">
    <property type="nucleotide sequence ID" value="NZ_CAJVAS010000056.1"/>
</dbReference>
<dbReference type="InterPro" id="IPR050764">
    <property type="entry name" value="CbbQ/NirQ/NorQ/GpvN"/>
</dbReference>
<evidence type="ECO:0000256" key="2">
    <source>
        <dbReference type="ARBA" id="ARBA00022840"/>
    </source>
</evidence>
<dbReference type="GO" id="GO:0016887">
    <property type="term" value="F:ATP hydrolysis activity"/>
    <property type="evidence" value="ECO:0007669"/>
    <property type="project" value="InterPro"/>
</dbReference>
<keyword evidence="1" id="KW-0547">Nucleotide-binding</keyword>
<evidence type="ECO:0000313" key="5">
    <source>
        <dbReference type="EMBL" id="CAG7650888.1"/>
    </source>
</evidence>
<dbReference type="PANTHER" id="PTHR42759:SF5">
    <property type="entry name" value="METHANOL DEHYDROGENASE REGULATOR"/>
    <property type="match status" value="1"/>
</dbReference>
<dbReference type="InterPro" id="IPR041628">
    <property type="entry name" value="ChlI/MoxR_AAA_lid"/>
</dbReference>
<gene>
    <name evidence="5" type="ORF">PAESOLCIP111_06198</name>
</gene>
<organism evidence="5 6">
    <name type="scientific">Paenibacillus solanacearum</name>
    <dbReference type="NCBI Taxonomy" id="2048548"/>
    <lineage>
        <taxon>Bacteria</taxon>
        <taxon>Bacillati</taxon>
        <taxon>Bacillota</taxon>
        <taxon>Bacilli</taxon>
        <taxon>Bacillales</taxon>
        <taxon>Paenibacillaceae</taxon>
        <taxon>Paenibacillus</taxon>
    </lineage>
</organism>
<proteinExistence type="inferred from homology"/>
<feature type="domain" description="AAA+ ATPase" evidence="4">
    <location>
        <begin position="37"/>
        <end position="178"/>
    </location>
</feature>
<dbReference type="Pfam" id="PF17863">
    <property type="entry name" value="AAA_lid_2"/>
    <property type="match status" value="1"/>
</dbReference>
<keyword evidence="6" id="KW-1185">Reference proteome</keyword>
<dbReference type="EMBL" id="CAJVAS010000056">
    <property type="protein sequence ID" value="CAG7650888.1"/>
    <property type="molecule type" value="Genomic_DNA"/>
</dbReference>
<comment type="similarity">
    <text evidence="3">Belongs to the MoxR family.</text>
</comment>
<reference evidence="5" key="1">
    <citation type="submission" date="2021-06" db="EMBL/GenBank/DDBJ databases">
        <authorList>
            <person name="Criscuolo A."/>
        </authorList>
    </citation>
    <scope>NUCLEOTIDE SEQUENCE</scope>
    <source>
        <strain evidence="5">CIP111600</strain>
    </source>
</reference>
<comment type="caution">
    <text evidence="5">The sequence shown here is derived from an EMBL/GenBank/DDBJ whole genome shotgun (WGS) entry which is preliminary data.</text>
</comment>
<accession>A0A916NLW3</accession>